<dbReference type="RefSeq" id="WP_203767287.1">
    <property type="nucleotide sequence ID" value="NZ_BOMQ01000026.1"/>
</dbReference>
<keyword evidence="2" id="KW-1185">Reference proteome</keyword>
<protein>
    <submittedName>
        <fullName evidence="1">Uncharacterized protein</fullName>
    </submittedName>
</protein>
<sequence length="357" mass="37116">MRRLPALAGLGVALAAGAALLVYAPHDPAPAPAARVPLATAWPGAQRAELPGNLRDGPLYHPGLFLDARTSVGTAPSPDGTAERLVLRGADGAVRELRRRPLSTNPDFSAFATAGDDLAWVESADGGATELWTAKTSGGPARRLTTDTGNAVFFGSQWDLVLAGGRVHWAAAGPGGEPTTEIRSVALTGGAVAVREEPGSWALTAWPWLTDGGGDQAGTTRLRNTETGRDTPVETSGPELITCAPAWCRVLVMNGDGLARIDLMHPDGSARRRIAGGAAGAAVPDVAVLDRFELLSETAPDSDLTGTAGLLVYDIKADRTVDVTPAADGVFCRNGVLWWATGDQDSLAWHTLDLRTV</sequence>
<proteinExistence type="predicted"/>
<evidence type="ECO:0000313" key="2">
    <source>
        <dbReference type="Proteomes" id="UP000647172"/>
    </source>
</evidence>
<dbReference type="SUPFAM" id="SSF69304">
    <property type="entry name" value="Tricorn protease N-terminal domain"/>
    <property type="match status" value="1"/>
</dbReference>
<evidence type="ECO:0000313" key="1">
    <source>
        <dbReference type="EMBL" id="GIE48597.1"/>
    </source>
</evidence>
<reference evidence="1" key="1">
    <citation type="submission" date="2021-01" db="EMBL/GenBank/DDBJ databases">
        <title>Whole genome shotgun sequence of Actinoplanes nipponensis NBRC 14063.</title>
        <authorList>
            <person name="Komaki H."/>
            <person name="Tamura T."/>
        </authorList>
    </citation>
    <scope>NUCLEOTIDE SEQUENCE</scope>
    <source>
        <strain evidence="1">NBRC 14063</strain>
    </source>
</reference>
<dbReference type="EMBL" id="BOMQ01000026">
    <property type="protein sequence ID" value="GIE48597.1"/>
    <property type="molecule type" value="Genomic_DNA"/>
</dbReference>
<comment type="caution">
    <text evidence="1">The sequence shown here is derived from an EMBL/GenBank/DDBJ whole genome shotgun (WGS) entry which is preliminary data.</text>
</comment>
<organism evidence="1 2">
    <name type="scientific">Actinoplanes nipponensis</name>
    <dbReference type="NCBI Taxonomy" id="135950"/>
    <lineage>
        <taxon>Bacteria</taxon>
        <taxon>Bacillati</taxon>
        <taxon>Actinomycetota</taxon>
        <taxon>Actinomycetes</taxon>
        <taxon>Micromonosporales</taxon>
        <taxon>Micromonosporaceae</taxon>
        <taxon>Actinoplanes</taxon>
    </lineage>
</organism>
<accession>A0A919JGH3</accession>
<gene>
    <name evidence="1" type="ORF">Ani05nite_21310</name>
</gene>
<dbReference type="AlphaFoldDB" id="A0A919JGH3"/>
<dbReference type="Proteomes" id="UP000647172">
    <property type="component" value="Unassembled WGS sequence"/>
</dbReference>
<name>A0A919JGH3_9ACTN</name>